<organism evidence="1 2">
    <name type="scientific">Parablautia intestinalis</name>
    <dbReference type="NCBI Taxonomy" id="2320100"/>
    <lineage>
        <taxon>Bacteria</taxon>
        <taxon>Bacillati</taxon>
        <taxon>Bacillota</taxon>
        <taxon>Clostridia</taxon>
        <taxon>Lachnospirales</taxon>
        <taxon>Lachnospiraceae</taxon>
        <taxon>Parablautia</taxon>
    </lineage>
</organism>
<dbReference type="Proteomes" id="UP000280696">
    <property type="component" value="Unassembled WGS sequence"/>
</dbReference>
<protein>
    <submittedName>
        <fullName evidence="1">Uncharacterized protein</fullName>
    </submittedName>
</protein>
<gene>
    <name evidence="1" type="ORF">D7V94_11855</name>
</gene>
<keyword evidence="2" id="KW-1185">Reference proteome</keyword>
<reference evidence="1 2" key="1">
    <citation type="submission" date="2018-09" db="EMBL/GenBank/DDBJ databases">
        <title>Murine metabolic-syndrome-specific gut microbial biobank.</title>
        <authorList>
            <person name="Liu C."/>
        </authorList>
    </citation>
    <scope>NUCLEOTIDE SEQUENCE [LARGE SCALE GENOMIC DNA]</scope>
    <source>
        <strain evidence="1 2">0.1xD8-82</strain>
    </source>
</reference>
<dbReference type="AlphaFoldDB" id="A0A3A9AHR1"/>
<evidence type="ECO:0000313" key="1">
    <source>
        <dbReference type="EMBL" id="RKI90818.1"/>
    </source>
</evidence>
<dbReference type="EMBL" id="RAYQ01000012">
    <property type="protein sequence ID" value="RKI90818.1"/>
    <property type="molecule type" value="Genomic_DNA"/>
</dbReference>
<evidence type="ECO:0000313" key="2">
    <source>
        <dbReference type="Proteomes" id="UP000280696"/>
    </source>
</evidence>
<accession>A0A3A9AHR1</accession>
<proteinExistence type="predicted"/>
<name>A0A3A9AHR1_9FIRM</name>
<sequence length="60" mass="6914">MEGKLKDLVKRHSGRAMPFYAQARAEEICHQSGERAAQRVGKIFQKYYGASPLKYRKVQT</sequence>
<comment type="caution">
    <text evidence="1">The sequence shown here is derived from an EMBL/GenBank/DDBJ whole genome shotgun (WGS) entry which is preliminary data.</text>
</comment>